<gene>
    <name evidence="1" type="ORF">X777_15460</name>
</gene>
<evidence type="ECO:0000313" key="2">
    <source>
        <dbReference type="Proteomes" id="UP000053097"/>
    </source>
</evidence>
<sequence length="125" mass="14330">RPNPGHKARVLGCAFTMLANVPKVVKRVVASVLLTDLTVVRALTNCKKYLLCIKMSFTCTSTLACEQIWPDMANKYLLMRCRIAAFHDIIRWFVLVSFVGFNDLARIFRIPCQHYRHICQNGNSR</sequence>
<keyword evidence="2" id="KW-1185">Reference proteome</keyword>
<protein>
    <submittedName>
        <fullName evidence="1">Uncharacterized protein</fullName>
    </submittedName>
</protein>
<name>A0A026VVD4_OOCBI</name>
<feature type="non-terminal residue" evidence="1">
    <location>
        <position position="1"/>
    </location>
</feature>
<dbReference type="AlphaFoldDB" id="A0A026VVD4"/>
<organism evidence="1 2">
    <name type="scientific">Ooceraea biroi</name>
    <name type="common">Clonal raider ant</name>
    <name type="synonym">Cerapachys biroi</name>
    <dbReference type="NCBI Taxonomy" id="2015173"/>
    <lineage>
        <taxon>Eukaryota</taxon>
        <taxon>Metazoa</taxon>
        <taxon>Ecdysozoa</taxon>
        <taxon>Arthropoda</taxon>
        <taxon>Hexapoda</taxon>
        <taxon>Insecta</taxon>
        <taxon>Pterygota</taxon>
        <taxon>Neoptera</taxon>
        <taxon>Endopterygota</taxon>
        <taxon>Hymenoptera</taxon>
        <taxon>Apocrita</taxon>
        <taxon>Aculeata</taxon>
        <taxon>Formicoidea</taxon>
        <taxon>Formicidae</taxon>
        <taxon>Dorylinae</taxon>
        <taxon>Ooceraea</taxon>
    </lineage>
</organism>
<dbReference type="EMBL" id="KK107796">
    <property type="protein sequence ID" value="EZA47712.1"/>
    <property type="molecule type" value="Genomic_DNA"/>
</dbReference>
<evidence type="ECO:0000313" key="1">
    <source>
        <dbReference type="EMBL" id="EZA47712.1"/>
    </source>
</evidence>
<accession>A0A026VVD4</accession>
<proteinExistence type="predicted"/>
<reference evidence="1 2" key="1">
    <citation type="journal article" date="2014" name="Curr. Biol.">
        <title>The genome of the clonal raider ant Cerapachys biroi.</title>
        <authorList>
            <person name="Oxley P.R."/>
            <person name="Ji L."/>
            <person name="Fetter-Pruneda I."/>
            <person name="McKenzie S.K."/>
            <person name="Li C."/>
            <person name="Hu H."/>
            <person name="Zhang G."/>
            <person name="Kronauer D.J."/>
        </authorList>
    </citation>
    <scope>NUCLEOTIDE SEQUENCE [LARGE SCALE GENOMIC DNA]</scope>
</reference>
<dbReference type="Proteomes" id="UP000053097">
    <property type="component" value="Unassembled WGS sequence"/>
</dbReference>